<feature type="region of interest" description="Disordered" evidence="1">
    <location>
        <begin position="303"/>
        <end position="328"/>
    </location>
</feature>
<dbReference type="EMBL" id="BPWL01000001">
    <property type="protein sequence ID" value="GJJ06467.1"/>
    <property type="molecule type" value="Genomic_DNA"/>
</dbReference>
<feature type="region of interest" description="Disordered" evidence="1">
    <location>
        <begin position="204"/>
        <end position="226"/>
    </location>
</feature>
<evidence type="ECO:0000313" key="3">
    <source>
        <dbReference type="Proteomes" id="UP001050691"/>
    </source>
</evidence>
<feature type="compositionally biased region" description="Polar residues" evidence="1">
    <location>
        <begin position="204"/>
        <end position="216"/>
    </location>
</feature>
<proteinExistence type="predicted"/>
<accession>A0AAV4ZX05</accession>
<evidence type="ECO:0000313" key="2">
    <source>
        <dbReference type="EMBL" id="GJJ06467.1"/>
    </source>
</evidence>
<sequence length="345" mass="38911">MTFVKPLHMRETEDAEFDEEITFVGNEHIVKPSSKDFEPIISRPRTTFPTPVPPFISRARPPLSTIPRRDPISANAGRYSLSLKGIRKRLRKAGPITEQIVFDIDESLTTWLQTGIVVLQPDISIPGASLNAAEISRSALQLIWRVEDDFPRFLVHCVARYYGIVSYSKTINEVGHEIRVTYLLRPNIARPDFKAASRLETPPTSDIDTLSITTETDNSESDALSDISDNLDDIQEGKIRNSSLATVPEEDSTTIGIHLESNNAIREDWWSEKGDDDEDCEALATNLESLSFKSRRSRIRMARGRRISSSVSSPSRSPRPLAKQIRSHNSVRLDQRSGFWNYVFG</sequence>
<reference evidence="2" key="1">
    <citation type="submission" date="2021-10" db="EMBL/GenBank/DDBJ databases">
        <title>De novo Genome Assembly of Clathrus columnatus (Basidiomycota, Fungi) Using Illumina and Nanopore Sequence Data.</title>
        <authorList>
            <person name="Ogiso-Tanaka E."/>
            <person name="Itagaki H."/>
            <person name="Hosoya T."/>
            <person name="Hosaka K."/>
        </authorList>
    </citation>
    <scope>NUCLEOTIDE SEQUENCE</scope>
    <source>
        <strain evidence="2">MO-923</strain>
    </source>
</reference>
<gene>
    <name evidence="2" type="ORF">Clacol_000659</name>
</gene>
<protein>
    <submittedName>
        <fullName evidence="2">Uncharacterized protein</fullName>
    </submittedName>
</protein>
<keyword evidence="3" id="KW-1185">Reference proteome</keyword>
<organism evidence="2 3">
    <name type="scientific">Clathrus columnatus</name>
    <dbReference type="NCBI Taxonomy" id="1419009"/>
    <lineage>
        <taxon>Eukaryota</taxon>
        <taxon>Fungi</taxon>
        <taxon>Dikarya</taxon>
        <taxon>Basidiomycota</taxon>
        <taxon>Agaricomycotina</taxon>
        <taxon>Agaricomycetes</taxon>
        <taxon>Phallomycetidae</taxon>
        <taxon>Phallales</taxon>
        <taxon>Clathraceae</taxon>
        <taxon>Clathrus</taxon>
    </lineage>
</organism>
<dbReference type="AlphaFoldDB" id="A0AAV4ZX05"/>
<feature type="compositionally biased region" description="Low complexity" evidence="1">
    <location>
        <begin position="307"/>
        <end position="320"/>
    </location>
</feature>
<evidence type="ECO:0000256" key="1">
    <source>
        <dbReference type="SAM" id="MobiDB-lite"/>
    </source>
</evidence>
<comment type="caution">
    <text evidence="2">The sequence shown here is derived from an EMBL/GenBank/DDBJ whole genome shotgun (WGS) entry which is preliminary data.</text>
</comment>
<dbReference type="Proteomes" id="UP001050691">
    <property type="component" value="Unassembled WGS sequence"/>
</dbReference>
<name>A0AAV4ZX05_9AGAM</name>